<dbReference type="KEGG" id="bga:BG0687"/>
<feature type="compositionally biased region" description="Basic and acidic residues" evidence="1">
    <location>
        <begin position="197"/>
        <end position="229"/>
    </location>
</feature>
<dbReference type="EMBL" id="CP000013">
    <property type="protein sequence ID" value="AAU07515.1"/>
    <property type="molecule type" value="Genomic_DNA"/>
</dbReference>
<feature type="region of interest" description="Disordered" evidence="1">
    <location>
        <begin position="178"/>
        <end position="229"/>
    </location>
</feature>
<name>A0A7I6GWQ9_BORGP</name>
<evidence type="ECO:0000256" key="1">
    <source>
        <dbReference type="SAM" id="MobiDB-lite"/>
    </source>
</evidence>
<proteinExistence type="predicted"/>
<evidence type="ECO:0000313" key="3">
    <source>
        <dbReference type="EMBL" id="AAU07515.1"/>
    </source>
</evidence>
<dbReference type="Proteomes" id="UP000002276">
    <property type="component" value="Chromosome"/>
</dbReference>
<organism evidence="3 4">
    <name type="scientific">Borrelia garinii subsp. bavariensis (strain ATCC BAA-2496 / DSM 23469 / PBi)</name>
    <name type="common">Borreliella bavariensis</name>
    <dbReference type="NCBI Taxonomy" id="290434"/>
    <lineage>
        <taxon>Bacteria</taxon>
        <taxon>Pseudomonadati</taxon>
        <taxon>Spirochaetota</taxon>
        <taxon>Spirochaetia</taxon>
        <taxon>Spirochaetales</taxon>
        <taxon>Borreliaceae</taxon>
        <taxon>Borreliella</taxon>
    </lineage>
</organism>
<evidence type="ECO:0000256" key="2">
    <source>
        <dbReference type="SAM" id="Phobius"/>
    </source>
</evidence>
<keyword evidence="2" id="KW-0812">Transmembrane</keyword>
<accession>A0A7I6GWQ9</accession>
<keyword evidence="2" id="KW-1133">Transmembrane helix</keyword>
<gene>
    <name evidence="3" type="ordered locus">BG0687</name>
</gene>
<keyword evidence="2" id="KW-0472">Membrane</keyword>
<feature type="compositionally biased region" description="Low complexity" evidence="1">
    <location>
        <begin position="178"/>
        <end position="196"/>
    </location>
</feature>
<feature type="transmembrane region" description="Helical" evidence="2">
    <location>
        <begin position="12"/>
        <end position="31"/>
    </location>
</feature>
<evidence type="ECO:0000313" key="4">
    <source>
        <dbReference type="Proteomes" id="UP000002276"/>
    </source>
</evidence>
<reference evidence="3 4" key="1">
    <citation type="journal article" date="2004" name="Nucleic Acids Res.">
        <title>Comparative analysis of the Borrelia garinii genome.</title>
        <authorList>
            <person name="Glockner G."/>
            <person name="Lehmann R."/>
            <person name="Romualdi A."/>
            <person name="Pradella S."/>
            <person name="Schulte-Spechtel U."/>
            <person name="Schilhabel M."/>
            <person name="Wilske B."/>
            <person name="Suhnel J."/>
            <person name="Platzer M."/>
        </authorList>
    </citation>
    <scope>NUCLEOTIDE SEQUENCE [LARGE SCALE GENOMIC DNA]</scope>
    <source>
        <strain evidence="4">ATCC BAA-2496 / DSM 23469 / PBi</strain>
    </source>
</reference>
<protein>
    <submittedName>
        <fullName evidence="3">Uncharacterized protein</fullName>
    </submittedName>
</protein>
<dbReference type="AlphaFoldDB" id="A0A7I6GWQ9"/>
<sequence length="229" mass="26579">MSNNTMLIPRIININSLFYSTIIIIFTLISCNHKNIQYDKRIKKFLDKNKIEYKIDSENDFIAFKDINDNEREEIIIRSRLNSYKNSKIREIFGIVKVFDVNTQKIKEISDSLMSDSYNNRVLGSWEIIHNAERGINSLVYIVKAEEFASETLLLDAIDEIASTITIFKKIITTNNESIDNNEENNNANKASSEQSSLKKEKTNSIKESNKNELKKDQIEEELQEIKAQ</sequence>